<protein>
    <submittedName>
        <fullName evidence="2">Putative adhesin</fullName>
    </submittedName>
</protein>
<evidence type="ECO:0000313" key="2">
    <source>
        <dbReference type="EMBL" id="SEN46007.1"/>
    </source>
</evidence>
<dbReference type="RefSeq" id="WP_089970120.1">
    <property type="nucleotide sequence ID" value="NZ_FOCQ01000012.1"/>
</dbReference>
<evidence type="ECO:0000259" key="1">
    <source>
        <dbReference type="Pfam" id="PF13349"/>
    </source>
</evidence>
<gene>
    <name evidence="2" type="ORF">SAMN05444955_1126</name>
</gene>
<feature type="domain" description="DUF4097" evidence="1">
    <location>
        <begin position="44"/>
        <end position="286"/>
    </location>
</feature>
<dbReference type="Pfam" id="PF13349">
    <property type="entry name" value="DUF4097"/>
    <property type="match status" value="1"/>
</dbReference>
<sequence length="287" mass="32329">MRRTMGILFLVCGGLLLITTMAGLGIGPWLFSGTHAKTSSIDHVQEIRIDSPVDVKMIPEDRRDVKAVLQGEESELISLQMSRKQNQLQISLREKWMYWLFHTGKSRLDLYVPRQYNKDVTLEGYGNIQISGSKPRKWTLTGLNVTLQDGNSDIQNLQVHSFDYQHRTGNVRLQEFRSDQASMTVGTGDVNIARFSGALKVKLGTGNLRAQLEHVQDAVTTEVEKGDTWIDLTEEIPFRIHAVTNQGTAECDYPIQGSKTSKQIQGAYKKGTVQLHHQTNKGNIRIH</sequence>
<dbReference type="OrthoDB" id="2940757at2"/>
<keyword evidence="3" id="KW-1185">Reference proteome</keyword>
<dbReference type="Proteomes" id="UP000199695">
    <property type="component" value="Unassembled WGS sequence"/>
</dbReference>
<evidence type="ECO:0000313" key="3">
    <source>
        <dbReference type="Proteomes" id="UP000199695"/>
    </source>
</evidence>
<name>A0A1H8GR87_9BACL</name>
<dbReference type="Gene3D" id="2.160.20.120">
    <property type="match status" value="1"/>
</dbReference>
<reference evidence="2 3" key="1">
    <citation type="submission" date="2016-10" db="EMBL/GenBank/DDBJ databases">
        <authorList>
            <person name="de Groot N.N."/>
        </authorList>
    </citation>
    <scope>NUCLEOTIDE SEQUENCE [LARGE SCALE GENOMIC DNA]</scope>
    <source>
        <strain evidence="2 3">DSM 46701</strain>
    </source>
</reference>
<dbReference type="InterPro" id="IPR025164">
    <property type="entry name" value="Toastrack_DUF4097"/>
</dbReference>
<dbReference type="AlphaFoldDB" id="A0A1H8GR87"/>
<accession>A0A1H8GR87</accession>
<organism evidence="2 3">
    <name type="scientific">Lihuaxuella thermophila</name>
    <dbReference type="NCBI Taxonomy" id="1173111"/>
    <lineage>
        <taxon>Bacteria</taxon>
        <taxon>Bacillati</taxon>
        <taxon>Bacillota</taxon>
        <taxon>Bacilli</taxon>
        <taxon>Bacillales</taxon>
        <taxon>Thermoactinomycetaceae</taxon>
        <taxon>Lihuaxuella</taxon>
    </lineage>
</organism>
<dbReference type="EMBL" id="FOCQ01000012">
    <property type="protein sequence ID" value="SEN46007.1"/>
    <property type="molecule type" value="Genomic_DNA"/>
</dbReference>
<proteinExistence type="predicted"/>
<dbReference type="STRING" id="1173111.SAMN05444955_1126"/>